<keyword evidence="1" id="KW-0614">Plasmid</keyword>
<accession>A0AAC8XNZ2</accession>
<protein>
    <submittedName>
        <fullName evidence="1">Uncharacterized protein</fullName>
    </submittedName>
</protein>
<sequence>MNRLNLKLEINVASKGNVAVDCVWDEEFLSFPYSQRLNLLQQIIISMQVYLNQLNVNLNKIQIDKVPVGKGFIDYQAPVGEAEPREKARIDFEGSLEDIAPEQRAVCIAASVKYLIGVGQIFMAHQEKHKK</sequence>
<name>A0AAC8XNZ2_9ALTE</name>
<dbReference type="EMBL" id="CP013929">
    <property type="protein sequence ID" value="AMJ80794.1"/>
    <property type="molecule type" value="Genomic_DNA"/>
</dbReference>
<geneLocation type="plasmid" evidence="1 2">
    <name>pAMEDUM8_300</name>
</geneLocation>
<evidence type="ECO:0000313" key="1">
    <source>
        <dbReference type="EMBL" id="AMJ80794.1"/>
    </source>
</evidence>
<dbReference type="GeneID" id="56269226"/>
<evidence type="ECO:0000313" key="2">
    <source>
        <dbReference type="Proteomes" id="UP000061468"/>
    </source>
</evidence>
<dbReference type="Proteomes" id="UP000061468">
    <property type="component" value="Plasmid pAMEDUM8_300"/>
</dbReference>
<gene>
    <name evidence="1" type="ORF">AV942_20635</name>
</gene>
<reference evidence="1 2" key="1">
    <citation type="submission" date="2015-12" db="EMBL/GenBank/DDBJ databases">
        <title>Intraspecies pangenome expansion in the marine bacterium Alteromonas.</title>
        <authorList>
            <person name="Lopez-Perez M."/>
            <person name="Rodriguez-Valera F."/>
        </authorList>
    </citation>
    <scope>NUCLEOTIDE SEQUENCE [LARGE SCALE GENOMIC DNA]</scope>
    <source>
        <strain evidence="1 2">UM8</strain>
        <plasmid evidence="1 2">pAMEDUM8_300</plasmid>
    </source>
</reference>
<dbReference type="AlphaFoldDB" id="A0AAC8XNZ2"/>
<organism evidence="1 2">
    <name type="scientific">Alteromonas mediterranea</name>
    <dbReference type="NCBI Taxonomy" id="314275"/>
    <lineage>
        <taxon>Bacteria</taxon>
        <taxon>Pseudomonadati</taxon>
        <taxon>Pseudomonadota</taxon>
        <taxon>Gammaproteobacteria</taxon>
        <taxon>Alteromonadales</taxon>
        <taxon>Alteromonadaceae</taxon>
        <taxon>Alteromonas/Salinimonas group</taxon>
        <taxon>Alteromonas</taxon>
    </lineage>
</organism>
<proteinExistence type="predicted"/>
<dbReference type="RefSeq" id="WP_015068609.1">
    <property type="nucleotide sequence ID" value="NZ_CAKMLI010000007.1"/>
</dbReference>